<dbReference type="Pfam" id="PF01075">
    <property type="entry name" value="Glyco_transf_9"/>
    <property type="match status" value="1"/>
</dbReference>
<dbReference type="InterPro" id="IPR002201">
    <property type="entry name" value="Glyco_trans_9"/>
</dbReference>
<accession>A0ABP8HV34</accession>
<sequence>MNILVVRLSAIGDCTLVLPVIRSILEQNSAAKVTWLIGRAAYQLLKDSTHPRLTYIPVDKPKSLKDYRNIKQLLDESYDVLLAMQASTRANLIYPWVKAKRKIGFDKVRARELQWLFTNERIDFEHEHLHDSFRKFAKKLGVDSQPINWNYPDDYFNWRITVDKDITSFGLPEKYIVVNPAASKLERSWFADRYVQVIEYCYKQYGLPAVLTGGNAEFERQLASEVERKVQRVGGIPIVNLVAKTSLQQLAAVLEHAQFCIAPDTGPAHIANAMNTPVIGLYAVASSRLSGPYLFKDSTIDKFDQAVKTILNKDPRVVPWRTRIHDRAAMALINVDDVKSTVDGLVATLDLSH</sequence>
<reference evidence="4" key="1">
    <citation type="journal article" date="2019" name="Int. J. Syst. Evol. Microbiol.">
        <title>The Global Catalogue of Microorganisms (GCM) 10K type strain sequencing project: providing services to taxonomists for standard genome sequencing and annotation.</title>
        <authorList>
            <consortium name="The Broad Institute Genomics Platform"/>
            <consortium name="The Broad Institute Genome Sequencing Center for Infectious Disease"/>
            <person name="Wu L."/>
            <person name="Ma J."/>
        </authorList>
    </citation>
    <scope>NUCLEOTIDE SEQUENCE [LARGE SCALE GENOMIC DNA]</scope>
    <source>
        <strain evidence="4">JCM 17727</strain>
    </source>
</reference>
<evidence type="ECO:0000313" key="4">
    <source>
        <dbReference type="Proteomes" id="UP001501294"/>
    </source>
</evidence>
<proteinExistence type="predicted"/>
<dbReference type="SUPFAM" id="SSF53756">
    <property type="entry name" value="UDP-Glycosyltransferase/glycogen phosphorylase"/>
    <property type="match status" value="1"/>
</dbReference>
<dbReference type="Gene3D" id="3.40.50.2000">
    <property type="entry name" value="Glycogen Phosphorylase B"/>
    <property type="match status" value="2"/>
</dbReference>
<dbReference type="CDD" id="cd03789">
    <property type="entry name" value="GT9_LPS_heptosyltransferase"/>
    <property type="match status" value="1"/>
</dbReference>
<dbReference type="RefSeq" id="WP_223577157.1">
    <property type="nucleotide sequence ID" value="NZ_BAABFU010000001.1"/>
</dbReference>
<gene>
    <name evidence="3" type="ORF">GCM10023150_05160</name>
</gene>
<dbReference type="PANTHER" id="PTHR30160">
    <property type="entry name" value="TETRAACYLDISACCHARIDE 4'-KINASE-RELATED"/>
    <property type="match status" value="1"/>
</dbReference>
<evidence type="ECO:0000256" key="1">
    <source>
        <dbReference type="ARBA" id="ARBA00022676"/>
    </source>
</evidence>
<protein>
    <submittedName>
        <fullName evidence="3">Glycosyltransferase family 9 protein</fullName>
    </submittedName>
</protein>
<dbReference type="InterPro" id="IPR051199">
    <property type="entry name" value="LPS_LOS_Heptosyltrfase"/>
</dbReference>
<organism evidence="3 4">
    <name type="scientific">Kangiella taiwanensis</name>
    <dbReference type="NCBI Taxonomy" id="1079179"/>
    <lineage>
        <taxon>Bacteria</taxon>
        <taxon>Pseudomonadati</taxon>
        <taxon>Pseudomonadota</taxon>
        <taxon>Gammaproteobacteria</taxon>
        <taxon>Kangiellales</taxon>
        <taxon>Kangiellaceae</taxon>
        <taxon>Kangiella</taxon>
    </lineage>
</organism>
<dbReference type="Proteomes" id="UP001501294">
    <property type="component" value="Unassembled WGS sequence"/>
</dbReference>
<keyword evidence="1" id="KW-0328">Glycosyltransferase</keyword>
<name>A0ABP8HV34_9GAMM</name>
<dbReference type="PANTHER" id="PTHR30160:SF21">
    <property type="entry name" value="LIPOPOLYSACCHARIDE CORE HEPTOSYLTRANSFERASE OPSX"/>
    <property type="match status" value="1"/>
</dbReference>
<keyword evidence="4" id="KW-1185">Reference proteome</keyword>
<comment type="caution">
    <text evidence="3">The sequence shown here is derived from an EMBL/GenBank/DDBJ whole genome shotgun (WGS) entry which is preliminary data.</text>
</comment>
<dbReference type="EMBL" id="BAABFU010000001">
    <property type="protein sequence ID" value="GAA4345088.1"/>
    <property type="molecule type" value="Genomic_DNA"/>
</dbReference>
<evidence type="ECO:0000313" key="3">
    <source>
        <dbReference type="EMBL" id="GAA4345088.1"/>
    </source>
</evidence>
<evidence type="ECO:0000256" key="2">
    <source>
        <dbReference type="ARBA" id="ARBA00022679"/>
    </source>
</evidence>
<keyword evidence="2" id="KW-0808">Transferase</keyword>